<name>A0ABU1B8B6_PSEHA</name>
<sequence>MTVTWQRVCAVVMTQFSADDAFDFATTANMSNELINKAVHGTIAQAIARPTNLTKFKVG</sequence>
<evidence type="ECO:0000313" key="1">
    <source>
        <dbReference type="EMBL" id="MDQ9090472.1"/>
    </source>
</evidence>
<keyword evidence="2" id="KW-1185">Reference proteome</keyword>
<accession>A0ABU1B8B6</accession>
<evidence type="ECO:0000313" key="2">
    <source>
        <dbReference type="Proteomes" id="UP001226574"/>
    </source>
</evidence>
<protein>
    <submittedName>
        <fullName evidence="1">Uncharacterized protein</fullName>
    </submittedName>
</protein>
<proteinExistence type="predicted"/>
<gene>
    <name evidence="1" type="ORF">RC083_02555</name>
</gene>
<organism evidence="1 2">
    <name type="scientific">Pseudoalteromonas haloplanktis</name>
    <name type="common">Alteromonas haloplanktis</name>
    <dbReference type="NCBI Taxonomy" id="228"/>
    <lineage>
        <taxon>Bacteria</taxon>
        <taxon>Pseudomonadati</taxon>
        <taxon>Pseudomonadota</taxon>
        <taxon>Gammaproteobacteria</taxon>
        <taxon>Alteromonadales</taxon>
        <taxon>Pseudoalteromonadaceae</taxon>
        <taxon>Pseudoalteromonas</taxon>
    </lineage>
</organism>
<dbReference type="Proteomes" id="UP001226574">
    <property type="component" value="Unassembled WGS sequence"/>
</dbReference>
<reference evidence="1 2" key="1">
    <citation type="submission" date="2023-08" db="EMBL/GenBank/DDBJ databases">
        <title>Pseudoalteromonas haloplanktis LL1 genome.</title>
        <authorList>
            <person name="Wu S."/>
        </authorList>
    </citation>
    <scope>NUCLEOTIDE SEQUENCE [LARGE SCALE GENOMIC DNA]</scope>
    <source>
        <strain evidence="1 2">LL1</strain>
    </source>
</reference>
<comment type="caution">
    <text evidence="1">The sequence shown here is derived from an EMBL/GenBank/DDBJ whole genome shotgun (WGS) entry which is preliminary data.</text>
</comment>
<dbReference type="EMBL" id="JAVIFY010000001">
    <property type="protein sequence ID" value="MDQ9090472.1"/>
    <property type="molecule type" value="Genomic_DNA"/>
</dbReference>
<dbReference type="RefSeq" id="WP_309038335.1">
    <property type="nucleotide sequence ID" value="NZ_JAVIFY010000001.1"/>
</dbReference>